<dbReference type="AlphaFoldDB" id="A0A8T0MR22"/>
<dbReference type="Proteomes" id="UP000823388">
    <property type="component" value="Chromosome 9N"/>
</dbReference>
<comment type="caution">
    <text evidence="1">The sequence shown here is derived from an EMBL/GenBank/DDBJ whole genome shotgun (WGS) entry which is preliminary data.</text>
</comment>
<reference evidence="1" key="1">
    <citation type="submission" date="2020-05" db="EMBL/GenBank/DDBJ databases">
        <title>WGS assembly of Panicum virgatum.</title>
        <authorList>
            <person name="Lovell J.T."/>
            <person name="Jenkins J."/>
            <person name="Shu S."/>
            <person name="Juenger T.E."/>
            <person name="Schmutz J."/>
        </authorList>
    </citation>
    <scope>NUCLEOTIDE SEQUENCE</scope>
    <source>
        <strain evidence="1">AP13</strain>
    </source>
</reference>
<evidence type="ECO:0000313" key="2">
    <source>
        <dbReference type="Proteomes" id="UP000823388"/>
    </source>
</evidence>
<gene>
    <name evidence="1" type="ORF">PVAP13_9NG485928</name>
</gene>
<dbReference type="EMBL" id="CM029054">
    <property type="protein sequence ID" value="KAG2539547.1"/>
    <property type="molecule type" value="Genomic_DNA"/>
</dbReference>
<accession>A0A8T0MR22</accession>
<keyword evidence="2" id="KW-1185">Reference proteome</keyword>
<protein>
    <submittedName>
        <fullName evidence="1">Uncharacterized protein</fullName>
    </submittedName>
</protein>
<proteinExistence type="predicted"/>
<organism evidence="1 2">
    <name type="scientific">Panicum virgatum</name>
    <name type="common">Blackwell switchgrass</name>
    <dbReference type="NCBI Taxonomy" id="38727"/>
    <lineage>
        <taxon>Eukaryota</taxon>
        <taxon>Viridiplantae</taxon>
        <taxon>Streptophyta</taxon>
        <taxon>Embryophyta</taxon>
        <taxon>Tracheophyta</taxon>
        <taxon>Spermatophyta</taxon>
        <taxon>Magnoliopsida</taxon>
        <taxon>Liliopsida</taxon>
        <taxon>Poales</taxon>
        <taxon>Poaceae</taxon>
        <taxon>PACMAD clade</taxon>
        <taxon>Panicoideae</taxon>
        <taxon>Panicodae</taxon>
        <taxon>Paniceae</taxon>
        <taxon>Panicinae</taxon>
        <taxon>Panicum</taxon>
        <taxon>Panicum sect. Hiantes</taxon>
    </lineage>
</organism>
<name>A0A8T0MR22_PANVG</name>
<evidence type="ECO:0000313" key="1">
    <source>
        <dbReference type="EMBL" id="KAG2539547.1"/>
    </source>
</evidence>
<sequence length="115" mass="12962">MMTARSSGDASASIGRQPCSLRLRLKMLLLDQMDGFDGAFDFVDAELKQSKEILPFPTTSYSIPPRKDWAVVSHRSSVWSCLSWIQPLRSSIWPCSSSTRSWKYSIQKLLISTTS</sequence>